<dbReference type="Proteomes" id="UP001642464">
    <property type="component" value="Unassembled WGS sequence"/>
</dbReference>
<protein>
    <submittedName>
        <fullName evidence="1">Metallophos domain-containing protein</fullName>
    </submittedName>
</protein>
<gene>
    <name evidence="1" type="ORF">SCF082_LOCUS1781</name>
</gene>
<sequence>MPKTQGNEDPFRGRVKHRVQVEHGLNQWKALSKTFGIDLILTAHRHIQEARTVFGLQAPLVHVDDEVNLVKPTAWIVSGGGGGITSEGTPTEDGQDDQWLAVEEGGRSSGMEGETPWSTSNRTCCMVLLARDRGCR</sequence>
<evidence type="ECO:0000313" key="1">
    <source>
        <dbReference type="EMBL" id="CAK8989369.1"/>
    </source>
</evidence>
<organism evidence="1 2">
    <name type="scientific">Durusdinium trenchii</name>
    <dbReference type="NCBI Taxonomy" id="1381693"/>
    <lineage>
        <taxon>Eukaryota</taxon>
        <taxon>Sar</taxon>
        <taxon>Alveolata</taxon>
        <taxon>Dinophyceae</taxon>
        <taxon>Suessiales</taxon>
        <taxon>Symbiodiniaceae</taxon>
        <taxon>Durusdinium</taxon>
    </lineage>
</organism>
<accession>A0ABP0HGN0</accession>
<evidence type="ECO:0000313" key="2">
    <source>
        <dbReference type="Proteomes" id="UP001642464"/>
    </source>
</evidence>
<keyword evidence="2" id="KW-1185">Reference proteome</keyword>
<comment type="caution">
    <text evidence="1">The sequence shown here is derived from an EMBL/GenBank/DDBJ whole genome shotgun (WGS) entry which is preliminary data.</text>
</comment>
<proteinExistence type="predicted"/>
<dbReference type="EMBL" id="CAXAMM010000880">
    <property type="protein sequence ID" value="CAK8989369.1"/>
    <property type="molecule type" value="Genomic_DNA"/>
</dbReference>
<name>A0ABP0HGN0_9DINO</name>
<reference evidence="1 2" key="1">
    <citation type="submission" date="2024-02" db="EMBL/GenBank/DDBJ databases">
        <authorList>
            <person name="Chen Y."/>
            <person name="Shah S."/>
            <person name="Dougan E. K."/>
            <person name="Thang M."/>
            <person name="Chan C."/>
        </authorList>
    </citation>
    <scope>NUCLEOTIDE SEQUENCE [LARGE SCALE GENOMIC DNA]</scope>
</reference>